<name>A0ABN0DYK7_AERSS</name>
<evidence type="ECO:0000313" key="1">
    <source>
        <dbReference type="EMBL" id="EHI52028.1"/>
    </source>
</evidence>
<organism evidence="1 2">
    <name type="scientific">Aeromonas salmonicida subsp. salmonicida 01-B526</name>
    <dbReference type="NCBI Taxonomy" id="1076135"/>
    <lineage>
        <taxon>Bacteria</taxon>
        <taxon>Pseudomonadati</taxon>
        <taxon>Pseudomonadota</taxon>
        <taxon>Gammaproteobacteria</taxon>
        <taxon>Aeromonadales</taxon>
        <taxon>Aeromonadaceae</taxon>
        <taxon>Aeromonas</taxon>
    </lineage>
</organism>
<comment type="caution">
    <text evidence="1">The sequence shown here is derived from an EMBL/GenBank/DDBJ whole genome shotgun (WGS) entry which is preliminary data.</text>
</comment>
<dbReference type="Proteomes" id="UP000006428">
    <property type="component" value="Unassembled WGS sequence"/>
</dbReference>
<gene>
    <name evidence="1" type="ORF">IYQ_13688</name>
</gene>
<sequence>MNAPAARSGAAILRLQRLVREAQQQGIAAARLENFVVERGGDRASRRATETMRCMALRLLM</sequence>
<proteinExistence type="predicted"/>
<accession>A0ABN0DYK7</accession>
<keyword evidence="2" id="KW-1185">Reference proteome</keyword>
<evidence type="ECO:0000313" key="2">
    <source>
        <dbReference type="Proteomes" id="UP000006428"/>
    </source>
</evidence>
<reference evidence="1 2" key="1">
    <citation type="journal article" date="2012" name="Front. Microbiol.">
        <title>Draft Genome Sequence of the Virulent Strain 01-B526 of the Fish Pathogen Aeromonas salmonicida.</title>
        <authorList>
            <person name="Charette S.J."/>
            <person name="Brochu F."/>
            <person name="Boyle B."/>
            <person name="Filion G."/>
            <person name="Tanaka K.H."/>
            <person name="Derome N."/>
        </authorList>
    </citation>
    <scope>NUCLEOTIDE SEQUENCE [LARGE SCALE GENOMIC DNA]</scope>
    <source>
        <strain evidence="1 2">01-B526</strain>
    </source>
</reference>
<protein>
    <submittedName>
        <fullName evidence="1">Uncharacterized protein</fullName>
    </submittedName>
</protein>
<dbReference type="EMBL" id="AGVO01000050">
    <property type="protein sequence ID" value="EHI52028.1"/>
    <property type="molecule type" value="Genomic_DNA"/>
</dbReference>